<dbReference type="Proteomes" id="UP001054837">
    <property type="component" value="Unassembled WGS sequence"/>
</dbReference>
<sequence length="103" mass="11504">MRKEKQAYRKQADRCSMQIRIPDPSLAETTAALTNRQSSVTGERDSKIPVKKRRFLKADLEVKSRISVTRDSLSGCLKGCLKGCFCDGRGCFSGSTWDISEGR</sequence>
<accession>A0AAV4SQD8</accession>
<comment type="caution">
    <text evidence="1">The sequence shown here is derived from an EMBL/GenBank/DDBJ whole genome shotgun (WGS) entry which is preliminary data.</text>
</comment>
<reference evidence="1 2" key="1">
    <citation type="submission" date="2021-06" db="EMBL/GenBank/DDBJ databases">
        <title>Caerostris darwini draft genome.</title>
        <authorList>
            <person name="Kono N."/>
            <person name="Arakawa K."/>
        </authorList>
    </citation>
    <scope>NUCLEOTIDE SEQUENCE [LARGE SCALE GENOMIC DNA]</scope>
</reference>
<protein>
    <submittedName>
        <fullName evidence="1">Uncharacterized protein</fullName>
    </submittedName>
</protein>
<dbReference type="EMBL" id="BPLQ01008330">
    <property type="protein sequence ID" value="GIY36623.1"/>
    <property type="molecule type" value="Genomic_DNA"/>
</dbReference>
<proteinExistence type="predicted"/>
<keyword evidence="2" id="KW-1185">Reference proteome</keyword>
<name>A0AAV4SQD8_9ARAC</name>
<organism evidence="1 2">
    <name type="scientific">Caerostris darwini</name>
    <dbReference type="NCBI Taxonomy" id="1538125"/>
    <lineage>
        <taxon>Eukaryota</taxon>
        <taxon>Metazoa</taxon>
        <taxon>Ecdysozoa</taxon>
        <taxon>Arthropoda</taxon>
        <taxon>Chelicerata</taxon>
        <taxon>Arachnida</taxon>
        <taxon>Araneae</taxon>
        <taxon>Araneomorphae</taxon>
        <taxon>Entelegynae</taxon>
        <taxon>Araneoidea</taxon>
        <taxon>Araneidae</taxon>
        <taxon>Caerostris</taxon>
    </lineage>
</organism>
<evidence type="ECO:0000313" key="2">
    <source>
        <dbReference type="Proteomes" id="UP001054837"/>
    </source>
</evidence>
<gene>
    <name evidence="1" type="ORF">CDAR_113891</name>
</gene>
<dbReference type="AlphaFoldDB" id="A0AAV4SQD8"/>
<evidence type="ECO:0000313" key="1">
    <source>
        <dbReference type="EMBL" id="GIY36623.1"/>
    </source>
</evidence>